<accession>A0A9J6MQ24</accession>
<evidence type="ECO:0000313" key="1">
    <source>
        <dbReference type="EMBL" id="MCH6265586.1"/>
    </source>
</evidence>
<comment type="caution">
    <text evidence="1">The sequence shown here is derived from an EMBL/GenBank/DDBJ whole genome shotgun (WGS) entry which is preliminary data.</text>
</comment>
<proteinExistence type="predicted"/>
<protein>
    <submittedName>
        <fullName evidence="1">Uncharacterized protein</fullName>
    </submittedName>
</protein>
<organism evidence="1 2">
    <name type="scientific">Neobacillus citreus</name>
    <dbReference type="NCBI Taxonomy" id="2833578"/>
    <lineage>
        <taxon>Bacteria</taxon>
        <taxon>Bacillati</taxon>
        <taxon>Bacillota</taxon>
        <taxon>Bacilli</taxon>
        <taxon>Bacillales</taxon>
        <taxon>Bacillaceae</taxon>
        <taxon>Neobacillus</taxon>
    </lineage>
</organism>
<sequence length="93" mass="10646">FHFCRLPILSFIRLIKDISPLLEPDFVLHLAYQGHFTSADTYFCPSSSLSGTFHFCRHLILSFIRLIKDISLRPVPDFVLHPAYQGHFATPGT</sequence>
<name>A0A9J6MQ24_9BACI</name>
<evidence type="ECO:0000313" key="2">
    <source>
        <dbReference type="Proteomes" id="UP000677265"/>
    </source>
</evidence>
<keyword evidence="2" id="KW-1185">Reference proteome</keyword>
<dbReference type="AlphaFoldDB" id="A0A9J6MQ24"/>
<gene>
    <name evidence="1" type="ORF">KHB02_008570</name>
</gene>
<dbReference type="RefSeq" id="WP_241113783.1">
    <property type="nucleotide sequence ID" value="NZ_JAGYPE020000011.1"/>
</dbReference>
<reference evidence="1 2" key="1">
    <citation type="submission" date="2022-03" db="EMBL/GenBank/DDBJ databases">
        <title>Novel Bacillus species.</title>
        <authorList>
            <person name="Liu G."/>
        </authorList>
    </citation>
    <scope>NUCLEOTIDE SEQUENCE [LARGE SCALE GENOMIC DNA]</scope>
    <source>
        <strain evidence="1 2">FJAT-50051</strain>
    </source>
</reference>
<feature type="non-terminal residue" evidence="1">
    <location>
        <position position="1"/>
    </location>
</feature>
<dbReference type="EMBL" id="JAGYPE020000011">
    <property type="protein sequence ID" value="MCH6265586.1"/>
    <property type="molecule type" value="Genomic_DNA"/>
</dbReference>
<dbReference type="Proteomes" id="UP000677265">
    <property type="component" value="Unassembled WGS sequence"/>
</dbReference>